<accession>A0A5M6D1L2</accession>
<gene>
    <name evidence="2" type="ORF">F0145_21525</name>
</gene>
<dbReference type="EMBL" id="VWSF01000023">
    <property type="protein sequence ID" value="KAA5541213.1"/>
    <property type="molecule type" value="Genomic_DNA"/>
</dbReference>
<keyword evidence="3" id="KW-1185">Reference proteome</keyword>
<sequence length="102" mass="12111">MIISKATKAYWGVVYFFICFATFSIDNNLIFYSPKFFRADPEKVSFENRALAWFSAKLNGYQKPSNTEFSVFYLQILPVYRFTSAKLRQTAKWVAYWFLQLL</sequence>
<keyword evidence="1" id="KW-1133">Transmembrane helix</keyword>
<dbReference type="AlphaFoldDB" id="A0A5M6D1L2"/>
<comment type="caution">
    <text evidence="2">The sequence shown here is derived from an EMBL/GenBank/DDBJ whole genome shotgun (WGS) entry which is preliminary data.</text>
</comment>
<evidence type="ECO:0000256" key="1">
    <source>
        <dbReference type="SAM" id="Phobius"/>
    </source>
</evidence>
<evidence type="ECO:0000313" key="2">
    <source>
        <dbReference type="EMBL" id="KAA5541213.1"/>
    </source>
</evidence>
<keyword evidence="1" id="KW-0812">Transmembrane</keyword>
<feature type="transmembrane region" description="Helical" evidence="1">
    <location>
        <begin position="12"/>
        <end position="32"/>
    </location>
</feature>
<name>A0A5M6D1L2_9BACT</name>
<evidence type="ECO:0000313" key="3">
    <source>
        <dbReference type="Proteomes" id="UP000323426"/>
    </source>
</evidence>
<protein>
    <submittedName>
        <fullName evidence="2">Uncharacterized protein</fullName>
    </submittedName>
</protein>
<proteinExistence type="predicted"/>
<dbReference type="Proteomes" id="UP000323426">
    <property type="component" value="Unassembled WGS sequence"/>
</dbReference>
<keyword evidence="1" id="KW-0472">Membrane</keyword>
<dbReference type="RefSeq" id="WP_150091867.1">
    <property type="nucleotide sequence ID" value="NZ_VWSF01000023.1"/>
</dbReference>
<organism evidence="2 3">
    <name type="scientific">Adhaeribacter rhizoryzae</name>
    <dbReference type="NCBI Taxonomy" id="2607907"/>
    <lineage>
        <taxon>Bacteria</taxon>
        <taxon>Pseudomonadati</taxon>
        <taxon>Bacteroidota</taxon>
        <taxon>Cytophagia</taxon>
        <taxon>Cytophagales</taxon>
        <taxon>Hymenobacteraceae</taxon>
        <taxon>Adhaeribacter</taxon>
    </lineage>
</organism>
<reference evidence="2 3" key="1">
    <citation type="submission" date="2019-09" db="EMBL/GenBank/DDBJ databases">
        <title>Genome sequence and assembly of Adhaeribacter sp.</title>
        <authorList>
            <person name="Chhetri G."/>
        </authorList>
    </citation>
    <scope>NUCLEOTIDE SEQUENCE [LARGE SCALE GENOMIC DNA]</scope>
    <source>
        <strain evidence="2 3">DK36</strain>
    </source>
</reference>